<dbReference type="STRING" id="267850.ADINL_2106"/>
<proteinExistence type="predicted"/>
<keyword evidence="1" id="KW-1133">Transmembrane helix</keyword>
<reference evidence="2 3" key="1">
    <citation type="journal article" date="2005" name="Int. J. Syst. Evol. Microbiol.">
        <title>Nitrincola lacisaponensis gen. nov., sp. nov., a novel alkaliphilic bacterium isolated from an alkaline, saline lake.</title>
        <authorList>
            <person name="Dimitriu P.A."/>
            <person name="Shukla S.K."/>
            <person name="Conradt J."/>
            <person name="Marquez M.C."/>
            <person name="Ventosa A."/>
            <person name="Maglia A."/>
            <person name="Peyton B.M."/>
            <person name="Pinkart H.C."/>
            <person name="Mormile M.R."/>
        </authorList>
    </citation>
    <scope>NUCLEOTIDE SEQUENCE [LARGE SCALE GENOMIC DNA]</scope>
    <source>
        <strain evidence="2 3">4CA</strain>
    </source>
</reference>
<dbReference type="InterPro" id="IPR021344">
    <property type="entry name" value="DUF2970"/>
</dbReference>
<dbReference type="AlphaFoldDB" id="A0A063Y3C4"/>
<dbReference type="Pfam" id="PF11174">
    <property type="entry name" value="DUF2970"/>
    <property type="match status" value="1"/>
</dbReference>
<evidence type="ECO:0000256" key="1">
    <source>
        <dbReference type="SAM" id="Phobius"/>
    </source>
</evidence>
<protein>
    <recommendedName>
        <fullName evidence="4">DUF2970 domain-containing protein</fullName>
    </recommendedName>
</protein>
<dbReference type="OrthoDB" id="5625885at2"/>
<comment type="caution">
    <text evidence="2">The sequence shown here is derived from an EMBL/GenBank/DDBJ whole genome shotgun (WGS) entry which is preliminary data.</text>
</comment>
<keyword evidence="1" id="KW-0472">Membrane</keyword>
<keyword evidence="3" id="KW-1185">Reference proteome</keyword>
<gene>
    <name evidence="2" type="ORF">ADINL_2106</name>
</gene>
<accession>A0A063Y3C4</accession>
<dbReference type="Proteomes" id="UP000027318">
    <property type="component" value="Unassembled WGS sequence"/>
</dbReference>
<feature type="transmembrane region" description="Helical" evidence="1">
    <location>
        <begin position="31"/>
        <end position="56"/>
    </location>
</feature>
<evidence type="ECO:0000313" key="2">
    <source>
        <dbReference type="EMBL" id="KDE38977.1"/>
    </source>
</evidence>
<evidence type="ECO:0000313" key="3">
    <source>
        <dbReference type="Proteomes" id="UP000027318"/>
    </source>
</evidence>
<evidence type="ECO:0008006" key="4">
    <source>
        <dbReference type="Google" id="ProtNLM"/>
    </source>
</evidence>
<dbReference type="PATRIC" id="fig|267850.7.peg.2074"/>
<dbReference type="RefSeq" id="WP_084154478.1">
    <property type="nucleotide sequence ID" value="NZ_JMSZ01000032.1"/>
</dbReference>
<sequence>MLKVIRSVLAAFFGVQSEANRQQDFQSTSPWKFIVVGVFMTLVFVFLVGFVAWLAAN</sequence>
<organism evidence="2 3">
    <name type="scientific">Nitrincola lacisaponensis</name>
    <dbReference type="NCBI Taxonomy" id="267850"/>
    <lineage>
        <taxon>Bacteria</taxon>
        <taxon>Pseudomonadati</taxon>
        <taxon>Pseudomonadota</taxon>
        <taxon>Gammaproteobacteria</taxon>
        <taxon>Oceanospirillales</taxon>
        <taxon>Oceanospirillaceae</taxon>
        <taxon>Nitrincola</taxon>
    </lineage>
</organism>
<name>A0A063Y3C4_9GAMM</name>
<keyword evidence="1" id="KW-0812">Transmembrane</keyword>
<dbReference type="EMBL" id="JMSZ01000032">
    <property type="protein sequence ID" value="KDE38977.1"/>
    <property type="molecule type" value="Genomic_DNA"/>
</dbReference>